<proteinExistence type="predicted"/>
<dbReference type="EMBL" id="JAHCVI010000001">
    <property type="protein sequence ID" value="KAG7294075.1"/>
    <property type="molecule type" value="Genomic_DNA"/>
</dbReference>
<reference evidence="3" key="1">
    <citation type="submission" date="2023-02" db="EMBL/GenBank/DDBJ databases">
        <authorList>
            <person name="Palmer J.M."/>
        </authorList>
    </citation>
    <scope>NUCLEOTIDE SEQUENCE</scope>
    <source>
        <strain evidence="3">FW57</strain>
    </source>
</reference>
<feature type="transmembrane region" description="Helical" evidence="2">
    <location>
        <begin position="188"/>
        <end position="211"/>
    </location>
</feature>
<dbReference type="PANTHER" id="PTHR42029">
    <property type="entry name" value="AN04G07800"/>
    <property type="match status" value="1"/>
</dbReference>
<name>A0AAD4I5C1_9PEZI</name>
<organism evidence="3 4">
    <name type="scientific">Staphylotrichum longicolle</name>
    <dbReference type="NCBI Taxonomy" id="669026"/>
    <lineage>
        <taxon>Eukaryota</taxon>
        <taxon>Fungi</taxon>
        <taxon>Dikarya</taxon>
        <taxon>Ascomycota</taxon>
        <taxon>Pezizomycotina</taxon>
        <taxon>Sordariomycetes</taxon>
        <taxon>Sordariomycetidae</taxon>
        <taxon>Sordariales</taxon>
        <taxon>Chaetomiaceae</taxon>
        <taxon>Staphylotrichum</taxon>
    </lineage>
</organism>
<keyword evidence="2" id="KW-1133">Transmembrane helix</keyword>
<keyword evidence="2" id="KW-0472">Membrane</keyword>
<evidence type="ECO:0000256" key="1">
    <source>
        <dbReference type="SAM" id="MobiDB-lite"/>
    </source>
</evidence>
<dbReference type="Proteomes" id="UP001197093">
    <property type="component" value="Unassembled WGS sequence"/>
</dbReference>
<feature type="transmembrane region" description="Helical" evidence="2">
    <location>
        <begin position="110"/>
        <end position="129"/>
    </location>
</feature>
<sequence length="313" mass="35102">MVTTAVAEQQKPTEPGKLTLEAWSQGFMIGALIIMCGITLANMRRGVLLHKLILIELILAIPNGFFIFFDPPCGAGFSRQPSSRSSHPGRSTNVIAWMKSKPFLGRRGNLIYIGSVLLVQPYWILEIYANFSYFNGGDSQLFSKTRPYEAVLRDPWWIFTIINLFWNIKFRYELGFVEIVQVSPRFGILLLCMSLSMISIIVDILSVTPVIPIGVINPFWKFAFVFKCFTDSIILDDFRAALDKLSRRRMAQILPLGILGGAMPEQSFAAVSRGGCQRQSRQRGDRDAQSDIETGTMDSGKAHILFSDSESIT</sequence>
<feature type="transmembrane region" description="Helical" evidence="2">
    <location>
        <begin position="48"/>
        <end position="69"/>
    </location>
</feature>
<keyword evidence="2" id="KW-0812">Transmembrane</keyword>
<feature type="transmembrane region" description="Helical" evidence="2">
    <location>
        <begin position="22"/>
        <end position="41"/>
    </location>
</feature>
<evidence type="ECO:0000313" key="3">
    <source>
        <dbReference type="EMBL" id="KAG7294075.1"/>
    </source>
</evidence>
<evidence type="ECO:0000313" key="4">
    <source>
        <dbReference type="Proteomes" id="UP001197093"/>
    </source>
</evidence>
<dbReference type="PANTHER" id="PTHR42029:SF3">
    <property type="entry name" value="AN04G07800"/>
    <property type="match status" value="1"/>
</dbReference>
<dbReference type="AlphaFoldDB" id="A0AAD4I5C1"/>
<keyword evidence="4" id="KW-1185">Reference proteome</keyword>
<gene>
    <name evidence="3" type="ORF">NEMBOFW57_004137</name>
</gene>
<evidence type="ECO:0000256" key="2">
    <source>
        <dbReference type="SAM" id="Phobius"/>
    </source>
</evidence>
<feature type="region of interest" description="Disordered" evidence="1">
    <location>
        <begin position="274"/>
        <end position="295"/>
    </location>
</feature>
<protein>
    <submittedName>
        <fullName evidence="3">Uncharacterized protein</fullName>
    </submittedName>
</protein>
<accession>A0AAD4I5C1</accession>
<comment type="caution">
    <text evidence="3">The sequence shown here is derived from an EMBL/GenBank/DDBJ whole genome shotgun (WGS) entry which is preliminary data.</text>
</comment>